<evidence type="ECO:0000313" key="1">
    <source>
        <dbReference type="EMBL" id="SOD12415.1"/>
    </source>
</evidence>
<sequence>MQQGIEVVSAGSIMKMIPLTLKFPKLIDYALALAISSIPGFAEADAETRSLYQSAAKHFIASELKSKRRLIDQHLKSAARIMPTHNATAARASGFVRSHLHTN</sequence>
<protein>
    <submittedName>
        <fullName evidence="1">Uncharacterized protein</fullName>
    </submittedName>
</protein>
<accession>A0A285ZRZ9</accession>
<proteinExistence type="predicted"/>
<dbReference type="AlphaFoldDB" id="A0A285ZRZ9"/>
<gene>
    <name evidence="1" type="ORF">SAMN06297358_0655</name>
</gene>
<reference evidence="2" key="1">
    <citation type="submission" date="2017-09" db="EMBL/GenBank/DDBJ databases">
        <authorList>
            <person name="Varghese N."/>
            <person name="Submissions S."/>
        </authorList>
    </citation>
    <scope>NUCLEOTIDE SEQUENCE [LARGE SCALE GENOMIC DNA]</scope>
    <source>
        <strain evidence="2">CGMCC 1.12803</strain>
    </source>
</reference>
<dbReference type="RefSeq" id="WP_097128627.1">
    <property type="nucleotide sequence ID" value="NZ_SSBV01000001.1"/>
</dbReference>
<name>A0A285ZRZ9_9SPHI</name>
<organism evidence="1 2">
    <name type="scientific">Pedobacter xixiisoli</name>
    <dbReference type="NCBI Taxonomy" id="1476464"/>
    <lineage>
        <taxon>Bacteria</taxon>
        <taxon>Pseudomonadati</taxon>
        <taxon>Bacteroidota</taxon>
        <taxon>Sphingobacteriia</taxon>
        <taxon>Sphingobacteriales</taxon>
        <taxon>Sphingobacteriaceae</taxon>
        <taxon>Pedobacter</taxon>
    </lineage>
</organism>
<keyword evidence="2" id="KW-1185">Reference proteome</keyword>
<evidence type="ECO:0000313" key="2">
    <source>
        <dbReference type="Proteomes" id="UP000219281"/>
    </source>
</evidence>
<dbReference type="EMBL" id="OCMT01000001">
    <property type="protein sequence ID" value="SOD12415.1"/>
    <property type="molecule type" value="Genomic_DNA"/>
</dbReference>
<dbReference type="Proteomes" id="UP000219281">
    <property type="component" value="Unassembled WGS sequence"/>
</dbReference>